<dbReference type="EMBL" id="CP163441">
    <property type="protein sequence ID" value="XDQ43830.1"/>
    <property type="molecule type" value="Genomic_DNA"/>
</dbReference>
<dbReference type="RefSeq" id="WP_369222866.1">
    <property type="nucleotide sequence ID" value="NZ_CP163441.1"/>
</dbReference>
<gene>
    <name evidence="2" type="ORF">AB5J52_17030</name>
</gene>
<sequence>MTELSRRRTRRAPTRLLPLLILAVTLVCASATACTGPSTAASAEAAPVAPEPGHAAAVLTEDAAGLRRRRQLFGALQILTQRCMRDRGLRYLVTSAGPLPPAGATTADTIGSRSAPGYGISTALGRMNRGPTAQDRYVRSLSAVEQARYTTALDGPADRTAPLTLPSGASGSYATGGCVARARAGLYGTVRAALEDTLVPQDVGHLLERFLTTDSSYQRALKRWQHCMDGAGHAAKTPAALIQSLQARAVQGASAPELAREQRAAATADQRCDAESGLRSTAAAQRDVFLRSGPAGTRARLETVWQHRQQALTRAAALLGQDPG</sequence>
<reference evidence="2" key="1">
    <citation type="submission" date="2024-07" db="EMBL/GenBank/DDBJ databases">
        <authorList>
            <person name="Yu S.T."/>
        </authorList>
    </citation>
    <scope>NUCLEOTIDE SEQUENCE</scope>
    <source>
        <strain evidence="2">R39</strain>
    </source>
</reference>
<evidence type="ECO:0000313" key="2">
    <source>
        <dbReference type="EMBL" id="XDQ43830.1"/>
    </source>
</evidence>
<proteinExistence type="predicted"/>
<dbReference type="AlphaFoldDB" id="A0AB39QKJ5"/>
<name>A0AB39QKJ5_9ACTN</name>
<feature type="signal peptide" evidence="1">
    <location>
        <begin position="1"/>
        <end position="33"/>
    </location>
</feature>
<dbReference type="PROSITE" id="PS51257">
    <property type="entry name" value="PROKAR_LIPOPROTEIN"/>
    <property type="match status" value="1"/>
</dbReference>
<evidence type="ECO:0008006" key="3">
    <source>
        <dbReference type="Google" id="ProtNLM"/>
    </source>
</evidence>
<feature type="chain" id="PRO_5044294770" description="Lipoprotein" evidence="1">
    <location>
        <begin position="34"/>
        <end position="324"/>
    </location>
</feature>
<evidence type="ECO:0000256" key="1">
    <source>
        <dbReference type="SAM" id="SignalP"/>
    </source>
</evidence>
<protein>
    <recommendedName>
        <fullName evidence="3">Lipoprotein</fullName>
    </recommendedName>
</protein>
<keyword evidence="1" id="KW-0732">Signal</keyword>
<organism evidence="2">
    <name type="scientific">Streptomyces sp. R39</name>
    <dbReference type="NCBI Taxonomy" id="3238631"/>
    <lineage>
        <taxon>Bacteria</taxon>
        <taxon>Bacillati</taxon>
        <taxon>Actinomycetota</taxon>
        <taxon>Actinomycetes</taxon>
        <taxon>Kitasatosporales</taxon>
        <taxon>Streptomycetaceae</taxon>
        <taxon>Streptomyces</taxon>
    </lineage>
</organism>
<accession>A0AB39QKJ5</accession>